<dbReference type="Proteomes" id="UP000051913">
    <property type="component" value="Unassembled WGS sequence"/>
</dbReference>
<dbReference type="AlphaFoldDB" id="A0A0R3KDE1"/>
<proteinExistence type="predicted"/>
<protein>
    <submittedName>
        <fullName evidence="1">Uncharacterized protein</fullName>
    </submittedName>
</protein>
<evidence type="ECO:0000313" key="2">
    <source>
        <dbReference type="Proteomes" id="UP000051913"/>
    </source>
</evidence>
<accession>A0A0R3KDE1</accession>
<evidence type="ECO:0000313" key="1">
    <source>
        <dbReference type="EMBL" id="KRQ93592.1"/>
    </source>
</evidence>
<dbReference type="EMBL" id="LLXX01000220">
    <property type="protein sequence ID" value="KRQ93592.1"/>
    <property type="molecule type" value="Genomic_DNA"/>
</dbReference>
<keyword evidence="2" id="KW-1185">Reference proteome</keyword>
<organism evidence="1 2">
    <name type="scientific">Bradyrhizobium valentinum</name>
    <dbReference type="NCBI Taxonomy" id="1518501"/>
    <lineage>
        <taxon>Bacteria</taxon>
        <taxon>Pseudomonadati</taxon>
        <taxon>Pseudomonadota</taxon>
        <taxon>Alphaproteobacteria</taxon>
        <taxon>Hyphomicrobiales</taxon>
        <taxon>Nitrobacteraceae</taxon>
        <taxon>Bradyrhizobium</taxon>
    </lineage>
</organism>
<gene>
    <name evidence="1" type="ORF">CP49_26225</name>
</gene>
<sequence length="91" mass="10314">MVVSEMVALKAFNAIASESDEITIDYNCSEYSLAEPFMCRCCQDSNYIAGYGHLMKTNQHDYLRRINQFPLLHLVQMSDVGGTKSPKSETR</sequence>
<name>A0A0R3KDE1_9BRAD</name>
<comment type="caution">
    <text evidence="1">The sequence shown here is derived from an EMBL/GenBank/DDBJ whole genome shotgun (WGS) entry which is preliminary data.</text>
</comment>
<reference evidence="1 2" key="1">
    <citation type="submission" date="2014-03" db="EMBL/GenBank/DDBJ databases">
        <title>Bradyrhizobium valentinum sp. nov., isolated from effective nodules of Lupinus mariae-josephae, a lupine endemic of basic-lime soils in Eastern Spain.</title>
        <authorList>
            <person name="Duran D."/>
            <person name="Rey L."/>
            <person name="Navarro A."/>
            <person name="Busquets A."/>
            <person name="Imperial J."/>
            <person name="Ruiz-Argueso T."/>
        </authorList>
    </citation>
    <scope>NUCLEOTIDE SEQUENCE [LARGE SCALE GENOMIC DNA]</scope>
    <source>
        <strain evidence="1 2">LmjM3</strain>
    </source>
</reference>